<keyword evidence="5 6" id="KW-0067">ATP-binding</keyword>
<proteinExistence type="inferred from homology"/>
<dbReference type="AlphaFoldDB" id="F2L1V1"/>
<dbReference type="Pfam" id="PF22641">
    <property type="entry name" value="TiaS_TCKD"/>
    <property type="match status" value="1"/>
</dbReference>
<dbReference type="GeneID" id="10359741"/>
<dbReference type="KEGG" id="tuz:TUZN_0192"/>
<dbReference type="GO" id="GO:0002101">
    <property type="term" value="P:tRNA wobble cytosine modification"/>
    <property type="evidence" value="ECO:0007669"/>
    <property type="project" value="UniProtKB-UniRule"/>
</dbReference>
<evidence type="ECO:0000256" key="1">
    <source>
        <dbReference type="ARBA" id="ARBA00022490"/>
    </source>
</evidence>
<sequence>MLVHIGIDDTDSHRGGCTTYVGYKLVKEILRKYGDILADYPRLIRLNPYVPFKTRGNAAVALVLDAPEGAEEDLWELAVKTVSENADVTGKTSPGVAMAVGQVPERARRVYRLALSQIVPRSVVERVVGVRLWGGRGTIGAVAAVGAELPKSTFELLAYREGERPAIGPGLVEAMELLTYPFTFHNLDGRRVLIEPRGPDPVLYGVRGLSPPHLVYAARFLEANGVRPAGWVIYRTNQATDAHIELGVLPDRPLPYSVYRTKALVLWAKRHRRHVFAGLSNGLVAVAYRHLGKIAAALERCVGCYVELRGGVKPRAGGLYLYIESMEVIYRVVRQTPRCPYCGGALESLGRGKGRRCVKCGTVFKTAEVRYFLSTSERGLYVPRPGEWRHLFKPPGLDPTPVDLVGKAEGWIR</sequence>
<dbReference type="PANTHER" id="PTHR40705">
    <property type="entry name" value="TRNA(ILE2) 2-AGMATINYLCYTIDINE SYNTHETASE TIAS"/>
    <property type="match status" value="1"/>
</dbReference>
<dbReference type="EC" id="6.3.4.22" evidence="6"/>
<reference key="2">
    <citation type="submission" date="2011-03" db="EMBL/GenBank/DDBJ databases">
        <title>Complete genome sequence of the thermoacidophilic crenarchaeon Thermoproteus uzoniensis 768-20.</title>
        <authorList>
            <person name="Mardanov A.V."/>
            <person name="Gumerov V.M."/>
            <person name="Beletsky A.V."/>
            <person name="Prokofeva M.I."/>
            <person name="Bonch-Osmolovskaya E.A."/>
            <person name="Ravin N.V."/>
            <person name="Skryabin K.G."/>
        </authorList>
    </citation>
    <scope>NUCLEOTIDE SEQUENCE</scope>
    <source>
        <strain>768-20</strain>
    </source>
</reference>
<dbReference type="InterPro" id="IPR053870">
    <property type="entry name" value="TiaS-like_TCKD"/>
</dbReference>
<evidence type="ECO:0000259" key="7">
    <source>
        <dbReference type="Pfam" id="PF08489"/>
    </source>
</evidence>
<dbReference type="Proteomes" id="UP000008138">
    <property type="component" value="Chromosome"/>
</dbReference>
<evidence type="ECO:0000313" key="10">
    <source>
        <dbReference type="EMBL" id="AEA11692.1"/>
    </source>
</evidence>
<keyword evidence="3 6" id="KW-0819">tRNA processing</keyword>
<feature type="domain" description="TiaS FLD" evidence="7">
    <location>
        <begin position="135"/>
        <end position="243"/>
    </location>
</feature>
<comment type="similarity">
    <text evidence="6">Belongs to the TiaS family.</text>
</comment>
<accession>F2L1V1</accession>
<dbReference type="GO" id="GO:0016879">
    <property type="term" value="F:ligase activity, forming carbon-nitrogen bonds"/>
    <property type="evidence" value="ECO:0007669"/>
    <property type="project" value="UniProtKB-UniRule"/>
</dbReference>
<keyword evidence="2 6" id="KW-0436">Ligase</keyword>
<dbReference type="InterPro" id="IPR013696">
    <property type="entry name" value="TiaS_FLD"/>
</dbReference>
<feature type="domain" description="TiaS-like TCKD" evidence="8">
    <location>
        <begin position="5"/>
        <end position="78"/>
    </location>
</feature>
<dbReference type="Pfam" id="PF08489">
    <property type="entry name" value="TiaS_FLD"/>
    <property type="match status" value="1"/>
</dbReference>
<dbReference type="STRING" id="999630.TUZN_0192"/>
<evidence type="ECO:0000256" key="3">
    <source>
        <dbReference type="ARBA" id="ARBA00022694"/>
    </source>
</evidence>
<keyword evidence="1 6" id="KW-0963">Cytoplasm</keyword>
<evidence type="ECO:0000256" key="2">
    <source>
        <dbReference type="ARBA" id="ARBA00022598"/>
    </source>
</evidence>
<dbReference type="Gene3D" id="2.40.50.1010">
    <property type="match status" value="1"/>
</dbReference>
<dbReference type="InterPro" id="IPR024913">
    <property type="entry name" value="tRNA_Ile2__agm2C_synt"/>
</dbReference>
<dbReference type="Pfam" id="PF23783">
    <property type="entry name" value="Zn_ribbon_TiaS"/>
    <property type="match status" value="1"/>
</dbReference>
<dbReference type="OrthoDB" id="39189at2157"/>
<evidence type="ECO:0000259" key="9">
    <source>
        <dbReference type="Pfam" id="PF23783"/>
    </source>
</evidence>
<dbReference type="RefSeq" id="WP_013679028.1">
    <property type="nucleotide sequence ID" value="NC_015315.1"/>
</dbReference>
<comment type="catalytic activity">
    <reaction evidence="6">
        <text>cytidine(34) in tRNA(Ile2) + agmatine + ATP + H2O = 2-agmatinylcytidine(34) in tRNA(Ile2) + AMP + 2 phosphate + 2 H(+)</text>
        <dbReference type="Rhea" id="RHEA:43608"/>
        <dbReference type="Rhea" id="RHEA-COMP:10625"/>
        <dbReference type="Rhea" id="RHEA-COMP:10626"/>
        <dbReference type="ChEBI" id="CHEBI:15377"/>
        <dbReference type="ChEBI" id="CHEBI:15378"/>
        <dbReference type="ChEBI" id="CHEBI:30616"/>
        <dbReference type="ChEBI" id="CHEBI:43474"/>
        <dbReference type="ChEBI" id="CHEBI:58145"/>
        <dbReference type="ChEBI" id="CHEBI:82748"/>
        <dbReference type="ChEBI" id="CHEBI:83545"/>
        <dbReference type="ChEBI" id="CHEBI:456215"/>
        <dbReference type="EC" id="6.3.4.22"/>
    </reaction>
</comment>
<evidence type="ECO:0000256" key="4">
    <source>
        <dbReference type="ARBA" id="ARBA00022741"/>
    </source>
</evidence>
<comment type="function">
    <text evidence="6">ATP-dependent agmatine transferase that catalyzes the formation of 2-agmatinylcytidine (agm2C) at the wobble position (C34) of tRNA(Ile2), converting the codon specificity from AUG to AUA.</text>
</comment>
<protein>
    <recommendedName>
        <fullName evidence="6">tRNA(Ile2) 2-agmatinylcytidine synthetase TiaS</fullName>
        <shortName evidence="6">tRNA(Ile2)-agm2C synthetase</shortName>
        <ecNumber evidence="6">6.3.4.22</ecNumber>
    </recommendedName>
    <alternativeName>
        <fullName evidence="6">tRNA(Ile2) agmatidine synthetase</fullName>
    </alternativeName>
</protein>
<name>F2L1V1_THEU7</name>
<gene>
    <name evidence="6" type="primary">tiaS</name>
    <name evidence="10" type="ordered locus">TUZN_0192</name>
</gene>
<organism evidence="10 11">
    <name type="scientific">Thermoproteus uzoniensis (strain 768-20)</name>
    <dbReference type="NCBI Taxonomy" id="999630"/>
    <lineage>
        <taxon>Archaea</taxon>
        <taxon>Thermoproteota</taxon>
        <taxon>Thermoprotei</taxon>
        <taxon>Thermoproteales</taxon>
        <taxon>Thermoproteaceae</taxon>
        <taxon>Thermoproteus</taxon>
    </lineage>
</organism>
<dbReference type="GO" id="GO:0005524">
    <property type="term" value="F:ATP binding"/>
    <property type="evidence" value="ECO:0007669"/>
    <property type="project" value="UniProtKB-KW"/>
</dbReference>
<dbReference type="Gene3D" id="3.90.600.20">
    <property type="match status" value="1"/>
</dbReference>
<dbReference type="HAMAP" id="MF_01892">
    <property type="entry name" value="tRNA_Ile2_agm2C_synt"/>
    <property type="match status" value="1"/>
</dbReference>
<feature type="domain" description="TiaS C-terminal zinc ribbon" evidence="9">
    <location>
        <begin position="337"/>
        <end position="363"/>
    </location>
</feature>
<dbReference type="Gene3D" id="3.30.70.2200">
    <property type="match status" value="1"/>
</dbReference>
<dbReference type="EMBL" id="CP002590">
    <property type="protein sequence ID" value="AEA11692.1"/>
    <property type="molecule type" value="Genomic_DNA"/>
</dbReference>
<dbReference type="PANTHER" id="PTHR40705:SF1">
    <property type="entry name" value="TRNA(ILE2) 2-AGMATINYLCYTIDINE SYNTHETASE TIAS"/>
    <property type="match status" value="1"/>
</dbReference>
<keyword evidence="11" id="KW-1185">Reference proteome</keyword>
<evidence type="ECO:0000259" key="8">
    <source>
        <dbReference type="Pfam" id="PF22641"/>
    </source>
</evidence>
<comment type="subcellular location">
    <subcellularLocation>
        <location evidence="6">Cytoplasm</location>
    </subcellularLocation>
</comment>
<dbReference type="InterPro" id="IPR055394">
    <property type="entry name" value="Zn_ribbon_TiaS"/>
</dbReference>
<evidence type="ECO:0000256" key="5">
    <source>
        <dbReference type="ARBA" id="ARBA00022840"/>
    </source>
</evidence>
<reference evidence="10 11" key="1">
    <citation type="journal article" date="2011" name="J. Bacteriol.">
        <title>Complete genome sequence of the thermoacidophilic crenarchaeon Thermoproteus uzoniensis 768-20.</title>
        <authorList>
            <person name="Mardanov A.V."/>
            <person name="Gumerov V.M."/>
            <person name="Beletsky A.V."/>
            <person name="Prokofeva M.I."/>
            <person name="Bonch-Osmolovskaya E.A."/>
            <person name="Ravin N.V."/>
            <person name="Skryabin K.G."/>
        </authorList>
    </citation>
    <scope>NUCLEOTIDE SEQUENCE [LARGE SCALE GENOMIC DNA]</scope>
    <source>
        <strain evidence="10 11">768-20</strain>
    </source>
</reference>
<dbReference type="eggNOG" id="arCOG01115">
    <property type="taxonomic scope" value="Archaea"/>
</dbReference>
<dbReference type="HOGENOM" id="CLU_675459_0_0_2"/>
<evidence type="ECO:0000313" key="11">
    <source>
        <dbReference type="Proteomes" id="UP000008138"/>
    </source>
</evidence>
<evidence type="ECO:0000256" key="6">
    <source>
        <dbReference type="HAMAP-Rule" id="MF_01892"/>
    </source>
</evidence>
<keyword evidence="4 6" id="KW-0547">Nucleotide-binding</keyword>
<dbReference type="GO" id="GO:0005737">
    <property type="term" value="C:cytoplasm"/>
    <property type="evidence" value="ECO:0007669"/>
    <property type="project" value="UniProtKB-SubCell"/>
</dbReference>